<keyword evidence="2" id="KW-1185">Reference proteome</keyword>
<evidence type="ECO:0000313" key="2">
    <source>
        <dbReference type="Proteomes" id="UP000689195"/>
    </source>
</evidence>
<comment type="caution">
    <text evidence="1">The sequence shown here is derived from an EMBL/GenBank/DDBJ whole genome shotgun (WGS) entry which is preliminary data.</text>
</comment>
<organism evidence="1 2">
    <name type="scientific">Paramecium pentaurelia</name>
    <dbReference type="NCBI Taxonomy" id="43138"/>
    <lineage>
        <taxon>Eukaryota</taxon>
        <taxon>Sar</taxon>
        <taxon>Alveolata</taxon>
        <taxon>Ciliophora</taxon>
        <taxon>Intramacronucleata</taxon>
        <taxon>Oligohymenophorea</taxon>
        <taxon>Peniculida</taxon>
        <taxon>Parameciidae</taxon>
        <taxon>Paramecium</taxon>
    </lineage>
</organism>
<evidence type="ECO:0000313" key="1">
    <source>
        <dbReference type="EMBL" id="CAD8197931.1"/>
    </source>
</evidence>
<proteinExistence type="predicted"/>
<dbReference type="Proteomes" id="UP000689195">
    <property type="component" value="Unassembled WGS sequence"/>
</dbReference>
<name>A0A8S1XAW9_9CILI</name>
<reference evidence="1" key="1">
    <citation type="submission" date="2021-01" db="EMBL/GenBank/DDBJ databases">
        <authorList>
            <consortium name="Genoscope - CEA"/>
            <person name="William W."/>
        </authorList>
    </citation>
    <scope>NUCLEOTIDE SEQUENCE</scope>
</reference>
<dbReference type="EMBL" id="CAJJDO010000117">
    <property type="protein sequence ID" value="CAD8197931.1"/>
    <property type="molecule type" value="Genomic_DNA"/>
</dbReference>
<sequence length="48" mass="5540">MDLTAIKFLGKIKIFFNLISLNRSVEIKSHNNYSFVSFQHLAVIQISI</sequence>
<dbReference type="AlphaFoldDB" id="A0A8S1XAW9"/>
<protein>
    <submittedName>
        <fullName evidence="1">Uncharacterized protein</fullName>
    </submittedName>
</protein>
<gene>
    <name evidence="1" type="ORF">PPENT_87.1.T1170003</name>
</gene>
<accession>A0A8S1XAW9</accession>